<evidence type="ECO:0000313" key="2">
    <source>
        <dbReference type="EMBL" id="QFU16762.1"/>
    </source>
</evidence>
<proteinExistence type="predicted"/>
<dbReference type="EMBL" id="CP045423">
    <property type="protein sequence ID" value="QFU16762.1"/>
    <property type="molecule type" value="Genomic_DNA"/>
</dbReference>
<feature type="region of interest" description="Disordered" evidence="1">
    <location>
        <begin position="13"/>
        <end position="152"/>
    </location>
</feature>
<evidence type="ECO:0000256" key="1">
    <source>
        <dbReference type="SAM" id="MobiDB-lite"/>
    </source>
</evidence>
<accession>A0A5P9JVC1</accession>
<gene>
    <name evidence="2" type="ORF">GDR74_11270</name>
</gene>
<organism evidence="2 3">
    <name type="scientific">Microvirga thermotolerans</name>
    <dbReference type="NCBI Taxonomy" id="2651334"/>
    <lineage>
        <taxon>Bacteria</taxon>
        <taxon>Pseudomonadati</taxon>
        <taxon>Pseudomonadota</taxon>
        <taxon>Alphaproteobacteria</taxon>
        <taxon>Hyphomicrobiales</taxon>
        <taxon>Methylobacteriaceae</taxon>
        <taxon>Microvirga</taxon>
    </lineage>
</organism>
<protein>
    <submittedName>
        <fullName evidence="2">Uncharacterized protein</fullName>
    </submittedName>
</protein>
<name>A0A5P9JVC1_9HYPH</name>
<dbReference type="KEGG" id="mico:GDR74_11270"/>
<feature type="compositionally biased region" description="Pro residues" evidence="1">
    <location>
        <begin position="51"/>
        <end position="64"/>
    </location>
</feature>
<evidence type="ECO:0000313" key="3">
    <source>
        <dbReference type="Proteomes" id="UP000325614"/>
    </source>
</evidence>
<reference evidence="2 3" key="1">
    <citation type="submission" date="2019-10" db="EMBL/GenBank/DDBJ databases">
        <title>Isolation, Identification of Microvirga thermotolerans HR1, a novel thermophilic bacterium and Comparative Genomics of the genus Microvirga.</title>
        <authorList>
            <person name="Li J."/>
            <person name="Zhang W."/>
            <person name="Lin M."/>
            <person name="Wang J."/>
        </authorList>
    </citation>
    <scope>NUCLEOTIDE SEQUENCE [LARGE SCALE GENOMIC DNA]</scope>
    <source>
        <strain evidence="2 3">HR1</strain>
    </source>
</reference>
<feature type="compositionally biased region" description="Acidic residues" evidence="1">
    <location>
        <begin position="90"/>
        <end position="101"/>
    </location>
</feature>
<dbReference type="AlphaFoldDB" id="A0A5P9JVC1"/>
<sequence>MPRFTRRSICWLRRNNRSSRSVGAMADGSVGRRTPGPPMPGPLDPVVLGPAPAPVDAPPLPPCVPGGGIGAEGETGADPGEAAPGVPGEPEVEDAPPEPEPDPPPWAIAAPPASNPARATVRARCLMASPRMFSGRQRASPATGSTAARLPG</sequence>
<feature type="compositionally biased region" description="Low complexity" evidence="1">
    <location>
        <begin position="74"/>
        <end position="89"/>
    </location>
</feature>
<dbReference type="Proteomes" id="UP000325614">
    <property type="component" value="Chromosome"/>
</dbReference>
<keyword evidence="3" id="KW-1185">Reference proteome</keyword>